<dbReference type="Pfam" id="PF06738">
    <property type="entry name" value="ThrE"/>
    <property type="match status" value="1"/>
</dbReference>
<dbReference type="Proteomes" id="UP000003011">
    <property type="component" value="Unassembled WGS sequence"/>
</dbReference>
<dbReference type="InterPro" id="IPR010619">
    <property type="entry name" value="ThrE-like_N"/>
</dbReference>
<dbReference type="OrthoDB" id="9813917at2"/>
<dbReference type="EMBL" id="ACZL01000029">
    <property type="protein sequence ID" value="EHI55123.1"/>
    <property type="molecule type" value="Genomic_DNA"/>
</dbReference>
<keyword evidence="4 7" id="KW-1133">Transmembrane helix</keyword>
<name>G5GJK3_9FIRM</name>
<dbReference type="RefSeq" id="WP_005541524.1">
    <property type="nucleotide sequence ID" value="NZ_JH378835.1"/>
</dbReference>
<comment type="caution">
    <text evidence="9">The sequence shown here is derived from an EMBL/GenBank/DDBJ whole genome shotgun (WGS) entry which is preliminary data.</text>
</comment>
<reference evidence="9 10" key="1">
    <citation type="submission" date="2011-08" db="EMBL/GenBank/DDBJ databases">
        <title>The Genome Sequence of Johnsonella ignava ATCC 51276.</title>
        <authorList>
            <consortium name="The Broad Institute Genome Sequencing Platform"/>
            <person name="Earl A."/>
            <person name="Ward D."/>
            <person name="Feldgarden M."/>
            <person name="Gevers D."/>
            <person name="Izard J."/>
            <person name="Blanton J.M."/>
            <person name="Baranova O.V."/>
            <person name="Dewhirst F.E."/>
            <person name="Young S.K."/>
            <person name="Zeng Q."/>
            <person name="Gargeya S."/>
            <person name="Fitzgerald M."/>
            <person name="Haas B."/>
            <person name="Abouelleil A."/>
            <person name="Alvarado L."/>
            <person name="Arachchi H.M."/>
            <person name="Berlin A."/>
            <person name="Brown A."/>
            <person name="Chapman S.B."/>
            <person name="Chen Z."/>
            <person name="Dunbar C."/>
            <person name="Freedman E."/>
            <person name="Gearin G."/>
            <person name="Gellesch M."/>
            <person name="Goldberg J."/>
            <person name="Griggs A."/>
            <person name="Gujja S."/>
            <person name="Heiman D."/>
            <person name="Howarth C."/>
            <person name="Larson L."/>
            <person name="Lui A."/>
            <person name="MacDonald P.J.P."/>
            <person name="Montmayeur A."/>
            <person name="Murphy C."/>
            <person name="Neiman D."/>
            <person name="Pearson M."/>
            <person name="Priest M."/>
            <person name="Roberts A."/>
            <person name="Saif S."/>
            <person name="Shea T."/>
            <person name="Shenoy N."/>
            <person name="Sisk P."/>
            <person name="Stolte C."/>
            <person name="Sykes S."/>
            <person name="Wortman J."/>
            <person name="Nusbaum C."/>
            <person name="Birren B."/>
        </authorList>
    </citation>
    <scope>NUCLEOTIDE SEQUENCE [LARGE SCALE GENOMIC DNA]</scope>
    <source>
        <strain evidence="9 10">ATCC 51276</strain>
    </source>
</reference>
<feature type="transmembrane region" description="Helical" evidence="7">
    <location>
        <begin position="165"/>
        <end position="182"/>
    </location>
</feature>
<evidence type="ECO:0000256" key="4">
    <source>
        <dbReference type="ARBA" id="ARBA00022989"/>
    </source>
</evidence>
<evidence type="ECO:0000256" key="1">
    <source>
        <dbReference type="ARBA" id="ARBA00004651"/>
    </source>
</evidence>
<evidence type="ECO:0000256" key="2">
    <source>
        <dbReference type="ARBA" id="ARBA00022475"/>
    </source>
</evidence>
<evidence type="ECO:0000256" key="3">
    <source>
        <dbReference type="ARBA" id="ARBA00022692"/>
    </source>
</evidence>
<keyword evidence="10" id="KW-1185">Reference proteome</keyword>
<dbReference type="AlphaFoldDB" id="G5GJK3"/>
<dbReference type="GO" id="GO:0015744">
    <property type="term" value="P:succinate transport"/>
    <property type="evidence" value="ECO:0007669"/>
    <property type="project" value="TreeGrafter"/>
</dbReference>
<feature type="transmembrane region" description="Helical" evidence="7">
    <location>
        <begin position="194"/>
        <end position="212"/>
    </location>
</feature>
<dbReference type="STRING" id="679200.HMPREF9333_01743"/>
<feature type="transmembrane region" description="Helical" evidence="7">
    <location>
        <begin position="127"/>
        <end position="153"/>
    </location>
</feature>
<dbReference type="GO" id="GO:0022857">
    <property type="term" value="F:transmembrane transporter activity"/>
    <property type="evidence" value="ECO:0007669"/>
    <property type="project" value="InterPro"/>
</dbReference>
<keyword evidence="3 7" id="KW-0812">Transmembrane</keyword>
<accession>G5GJK3</accession>
<evidence type="ECO:0000259" key="8">
    <source>
        <dbReference type="Pfam" id="PF06738"/>
    </source>
</evidence>
<dbReference type="HOGENOM" id="CLU_070277_0_0_9"/>
<evidence type="ECO:0000256" key="5">
    <source>
        <dbReference type="ARBA" id="ARBA00023136"/>
    </source>
</evidence>
<evidence type="ECO:0000256" key="6">
    <source>
        <dbReference type="ARBA" id="ARBA00034125"/>
    </source>
</evidence>
<sequence length="253" mass="27483">MKNINKTANTAMLAGEILLISGTEVFRIEDTMNHILDSASGAKHNVMVMSTGINLTLSNSEGVVTMTNRVRERATNLNHICLVNTISRRLGEGKISIDQAYRSLREIKELVLYPPLLKYSLYTVSSLLFTILFNGSFIECISAFFVGIVLSAVHFFASILGFNDFIVNALSTFFLTLSAILLKKFVFLNMNIDPVVISGLTPLVPGVAFSNSMRDIFNGDYISGTARMLESIVTALGLAVGVGSAVAITGSWI</sequence>
<feature type="domain" description="Threonine/serine exporter-like N-terminal" evidence="8">
    <location>
        <begin position="10"/>
        <end position="248"/>
    </location>
</feature>
<dbReference type="PANTHER" id="PTHR34390">
    <property type="entry name" value="UPF0442 PROTEIN YJJB-RELATED"/>
    <property type="match status" value="1"/>
</dbReference>
<evidence type="ECO:0000256" key="7">
    <source>
        <dbReference type="SAM" id="Phobius"/>
    </source>
</evidence>
<organism evidence="9 10">
    <name type="scientific">Johnsonella ignava ATCC 51276</name>
    <dbReference type="NCBI Taxonomy" id="679200"/>
    <lineage>
        <taxon>Bacteria</taxon>
        <taxon>Bacillati</taxon>
        <taxon>Bacillota</taxon>
        <taxon>Clostridia</taxon>
        <taxon>Lachnospirales</taxon>
        <taxon>Lachnospiraceae</taxon>
        <taxon>Johnsonella</taxon>
    </lineage>
</organism>
<keyword evidence="5 7" id="KW-0472">Membrane</keyword>
<keyword evidence="2" id="KW-1003">Cell membrane</keyword>
<dbReference type="eggNOG" id="COG2966">
    <property type="taxonomic scope" value="Bacteria"/>
</dbReference>
<protein>
    <recommendedName>
        <fullName evidence="8">Threonine/serine exporter-like N-terminal domain-containing protein</fullName>
    </recommendedName>
</protein>
<proteinExistence type="inferred from homology"/>
<dbReference type="GO" id="GO:0005886">
    <property type="term" value="C:plasma membrane"/>
    <property type="evidence" value="ECO:0007669"/>
    <property type="project" value="UniProtKB-SubCell"/>
</dbReference>
<evidence type="ECO:0000313" key="9">
    <source>
        <dbReference type="EMBL" id="EHI55123.1"/>
    </source>
</evidence>
<comment type="subcellular location">
    <subcellularLocation>
        <location evidence="1">Cell membrane</location>
        <topology evidence="1">Multi-pass membrane protein</topology>
    </subcellularLocation>
</comment>
<feature type="transmembrane region" description="Helical" evidence="7">
    <location>
        <begin position="232"/>
        <end position="252"/>
    </location>
</feature>
<dbReference type="PANTHER" id="PTHR34390:SF2">
    <property type="entry name" value="SUCCINATE TRANSPORTER SUBUNIT YJJP-RELATED"/>
    <property type="match status" value="1"/>
</dbReference>
<dbReference type="InterPro" id="IPR050539">
    <property type="entry name" value="ThrE_Dicarb/AminoAcid_Exp"/>
</dbReference>
<evidence type="ECO:0000313" key="10">
    <source>
        <dbReference type="Proteomes" id="UP000003011"/>
    </source>
</evidence>
<comment type="similarity">
    <text evidence="6">Belongs to the ThrE exporter (TC 2.A.79) family.</text>
</comment>
<gene>
    <name evidence="9" type="ORF">HMPREF9333_01743</name>
</gene>